<evidence type="ECO:0000313" key="7">
    <source>
        <dbReference type="Proteomes" id="UP000622797"/>
    </source>
</evidence>
<proteinExistence type="inferred from homology"/>
<evidence type="ECO:0000256" key="2">
    <source>
        <dbReference type="ARBA" id="ARBA00014912"/>
    </source>
</evidence>
<keyword evidence="3" id="KW-0195">Cyclin</keyword>
<dbReference type="InterPro" id="IPR043198">
    <property type="entry name" value="Cyclin/Ssn8"/>
</dbReference>
<dbReference type="Pfam" id="PF00134">
    <property type="entry name" value="Cyclin_N"/>
    <property type="match status" value="1"/>
</dbReference>
<protein>
    <recommendedName>
        <fullName evidence="2">RNA polymerase II holoenzyme cyclin-like subunit</fullName>
    </recommendedName>
</protein>
<dbReference type="Gene3D" id="1.10.472.10">
    <property type="entry name" value="Cyclin-like"/>
    <property type="match status" value="2"/>
</dbReference>
<evidence type="ECO:0000313" key="6">
    <source>
        <dbReference type="EMBL" id="KAF4957069.1"/>
    </source>
</evidence>
<comment type="caution">
    <text evidence="6">The sequence shown here is derived from an EMBL/GenBank/DDBJ whole genome shotgun (WGS) entry which is preliminary data.</text>
</comment>
<sequence length="815" mass="91828">MGENIVIYYNDSIDSDNLAAAMALWKATYQRPNTRVLWILEPRQVCFGLSMTAEQVSKCKELIQRHFASLGNPFKVLLGGLINQKDLDEIKSLGEADRKLLQMAVKSKYGSKEDAALHGRLTAWDFASCLAEWSNNAPNEVFVDFESLDDIENPVNLNFHHHEELVNRSEDELTAYDAILTEPFPQRTQSLQDWYQKCANRIEREESNSRTSVRALDLNSVCETIKAAASVRFFGGSSLRILRQFLDKGVAGKLRCHLQVGSCDMSANLFANQFNIALNREAAKTVLDRSTEFSQFTVVPSHTAQAVKYSALGLKRLGGHCLEKRILGFNCREDPINIVTDKVSVEGQYSEQAYSMPDLTAFLCALIPRYMGSTLGFIEVDEKDSNGALLFRPSSKGIQMFDLKDSKELKESEITGVFDSITRGDVGSSVATCVQPRGGRIGNQPQNPLMWRPALEPSPFKFPQQTTSTASGCRTFPPGSVVLLQDRRRSGPPQRAMSANYWESTQRRFWQFTKEQLATMRQKLEDDNAELVRMFPLPQQRHLNIYFNQQLIRLAKRLTIRQQSMATAQVYMKRFYSKVEIRRTNPYLVIATAIYLACKMEESPQHIRLIVTEARQMWGDLVAIDTSKLGECEFFMISEMRSQLIVFQPYRSITALRTELSLVEDEVQLARSVVNDHFMTDLPLLYAPHVIALVAILLALVLRPNNSGPGQNTSGAAAAAGLAAAQQALMRAQGQSTPGGMPDSNVAEPKEKQQQARVSRVQRFAAWLVESNVEIAAMVDATQEIISFYECYEHYNDKLTREQINRFVKARGLDK</sequence>
<dbReference type="OrthoDB" id="10266018at2759"/>
<dbReference type="InterPro" id="IPR013763">
    <property type="entry name" value="Cyclin-like_dom"/>
</dbReference>
<evidence type="ECO:0000259" key="5">
    <source>
        <dbReference type="SMART" id="SM00385"/>
    </source>
</evidence>
<feature type="domain" description="Cyclin-like" evidence="5">
    <location>
        <begin position="549"/>
        <end position="638"/>
    </location>
</feature>
<name>A0A8H4TFT3_9HYPO</name>
<dbReference type="GO" id="GO:0016538">
    <property type="term" value="F:cyclin-dependent protein serine/threonine kinase regulator activity"/>
    <property type="evidence" value="ECO:0007669"/>
    <property type="project" value="InterPro"/>
</dbReference>
<dbReference type="SUPFAM" id="SSF47954">
    <property type="entry name" value="Cyclin-like"/>
    <property type="match status" value="2"/>
</dbReference>
<dbReference type="CDD" id="cd20513">
    <property type="entry name" value="CYCLIN_CCNC_rpt1"/>
    <property type="match status" value="1"/>
</dbReference>
<keyword evidence="7" id="KW-1185">Reference proteome</keyword>
<evidence type="ECO:0000256" key="1">
    <source>
        <dbReference type="ARBA" id="ARBA00008638"/>
    </source>
</evidence>
<dbReference type="SMART" id="SM00385">
    <property type="entry name" value="CYCLIN"/>
    <property type="match status" value="1"/>
</dbReference>
<reference evidence="6" key="1">
    <citation type="journal article" date="2020" name="BMC Genomics">
        <title>Correction to: Identification and distribution of gene clusters required for synthesis of sphingolipid metabolism inhibitors in diverse species of the filamentous fungus Fusarium.</title>
        <authorList>
            <person name="Kim H.S."/>
            <person name="Lohmar J.M."/>
            <person name="Busman M."/>
            <person name="Brown D.W."/>
            <person name="Naumann T.A."/>
            <person name="Divon H.H."/>
            <person name="Lysoe E."/>
            <person name="Uhlig S."/>
            <person name="Proctor R.H."/>
        </authorList>
    </citation>
    <scope>NUCLEOTIDE SEQUENCE</scope>
    <source>
        <strain evidence="6">NRRL 20472</strain>
    </source>
</reference>
<dbReference type="AlphaFoldDB" id="A0A8H4TFT3"/>
<reference evidence="6" key="2">
    <citation type="submission" date="2020-05" db="EMBL/GenBank/DDBJ databases">
        <authorList>
            <person name="Kim H.-S."/>
            <person name="Proctor R.H."/>
            <person name="Brown D.W."/>
        </authorList>
    </citation>
    <scope>NUCLEOTIDE SEQUENCE</scope>
    <source>
        <strain evidence="6">NRRL 20472</strain>
    </source>
</reference>
<dbReference type="PANTHER" id="PTHR10026">
    <property type="entry name" value="CYCLIN"/>
    <property type="match status" value="1"/>
</dbReference>
<gene>
    <name evidence="6" type="ORF">FSARC_11415</name>
</gene>
<evidence type="ECO:0000256" key="4">
    <source>
        <dbReference type="SAM" id="MobiDB-lite"/>
    </source>
</evidence>
<organism evidence="6 7">
    <name type="scientific">Fusarium sarcochroum</name>
    <dbReference type="NCBI Taxonomy" id="1208366"/>
    <lineage>
        <taxon>Eukaryota</taxon>
        <taxon>Fungi</taxon>
        <taxon>Dikarya</taxon>
        <taxon>Ascomycota</taxon>
        <taxon>Pezizomycotina</taxon>
        <taxon>Sordariomycetes</taxon>
        <taxon>Hypocreomycetidae</taxon>
        <taxon>Hypocreales</taxon>
        <taxon>Nectriaceae</taxon>
        <taxon>Fusarium</taxon>
        <taxon>Fusarium lateritium species complex</taxon>
    </lineage>
</organism>
<dbReference type="EMBL" id="JABEXW010000738">
    <property type="protein sequence ID" value="KAF4957069.1"/>
    <property type="molecule type" value="Genomic_DNA"/>
</dbReference>
<dbReference type="Proteomes" id="UP000622797">
    <property type="component" value="Unassembled WGS sequence"/>
</dbReference>
<comment type="similarity">
    <text evidence="1">Belongs to the cyclin family. Cyclin C subfamily.</text>
</comment>
<feature type="region of interest" description="Disordered" evidence="4">
    <location>
        <begin position="732"/>
        <end position="754"/>
    </location>
</feature>
<accession>A0A8H4TFT3</accession>
<dbReference type="InterPro" id="IPR006671">
    <property type="entry name" value="Cyclin_N"/>
</dbReference>
<evidence type="ECO:0000256" key="3">
    <source>
        <dbReference type="RuleBase" id="RU000383"/>
    </source>
</evidence>
<dbReference type="GO" id="GO:0006357">
    <property type="term" value="P:regulation of transcription by RNA polymerase II"/>
    <property type="evidence" value="ECO:0007669"/>
    <property type="project" value="InterPro"/>
</dbReference>
<dbReference type="InterPro" id="IPR036915">
    <property type="entry name" value="Cyclin-like_sf"/>
</dbReference>